<dbReference type="OrthoDB" id="9806926at2"/>
<dbReference type="EMBL" id="AWFF01000001">
    <property type="protein sequence ID" value="KCZ57336.1"/>
    <property type="molecule type" value="Genomic_DNA"/>
</dbReference>
<dbReference type="PATRIC" id="fig|1280946.3.peg.196"/>
<dbReference type="InterPro" id="IPR001463">
    <property type="entry name" value="Na/Ala_symport"/>
</dbReference>
<accession>A0A062UAD4</accession>
<evidence type="ECO:0000256" key="4">
    <source>
        <dbReference type="ARBA" id="ARBA00022475"/>
    </source>
</evidence>
<sequence>MEFFAARFVAFIGQAANFVWGPPLVFLVSGAGLFFFLYSRGLPFRHFQLALGVLAGKHDSTSSPGLVSHFQALSVALAATIGMGNIAGVAVAIKMGGPGAIFWMWISAILGMATKYFTCSLAVMYRGRDSAGVLQGGPMYVIVEGLGKRWKPLAIWFCIAGMAGCLPIFNANQLTQAVREIALEPAGLTSAGMASAVIGVTLMALTAAVVFGGLTRISHATALLVPAMVVVYVVAVVGIILINISEVPKYLTLIFTDAFGANFFGGEPMFGGALGGLILLGVRRAAFSNEAGLGTAPMAHGAAKTSEPVHEGLVAMLGPVIDTLIVCTMTALAILMTGVWQTGDGSGVTLTANAFEAAYPGFGGYILLLCILAFGISSLFSYSYYGMKCFSFLFGAGRVNIYAAFYVGTILLGAIASMDVILNFIDLSFALMSVPTLVSALILSPKVVKETRRYFARKGERAVAEAGGEL</sequence>
<evidence type="ECO:0000256" key="2">
    <source>
        <dbReference type="ARBA" id="ARBA00009261"/>
    </source>
</evidence>
<dbReference type="Gene3D" id="1.20.1740.10">
    <property type="entry name" value="Amino acid/polyamine transporter I"/>
    <property type="match status" value="1"/>
</dbReference>
<feature type="transmembrane region" description="Helical" evidence="8">
    <location>
        <begin position="362"/>
        <end position="387"/>
    </location>
</feature>
<keyword evidence="8" id="KW-0769">Symport</keyword>
<comment type="similarity">
    <text evidence="2 8">Belongs to the alanine or glycine:cation symporter (AGCS) (TC 2.A.25) family.</text>
</comment>
<dbReference type="GO" id="GO:0005283">
    <property type="term" value="F:amino acid:sodium symporter activity"/>
    <property type="evidence" value="ECO:0007669"/>
    <property type="project" value="InterPro"/>
</dbReference>
<feature type="transmembrane region" description="Helical" evidence="8">
    <location>
        <begin position="72"/>
        <end position="93"/>
    </location>
</feature>
<evidence type="ECO:0000313" key="9">
    <source>
        <dbReference type="EMBL" id="KCZ57336.1"/>
    </source>
</evidence>
<name>A0A062UAD4_9PROT</name>
<feature type="transmembrane region" description="Helical" evidence="8">
    <location>
        <begin position="99"/>
        <end position="118"/>
    </location>
</feature>
<evidence type="ECO:0000256" key="8">
    <source>
        <dbReference type="RuleBase" id="RU363064"/>
    </source>
</evidence>
<organism evidence="9 10">
    <name type="scientific">Hyphomonas beringensis</name>
    <dbReference type="NCBI Taxonomy" id="1280946"/>
    <lineage>
        <taxon>Bacteria</taxon>
        <taxon>Pseudomonadati</taxon>
        <taxon>Pseudomonadota</taxon>
        <taxon>Alphaproteobacteria</taxon>
        <taxon>Hyphomonadales</taxon>
        <taxon>Hyphomonadaceae</taxon>
        <taxon>Hyphomonas</taxon>
    </lineage>
</organism>
<dbReference type="eggNOG" id="COG1115">
    <property type="taxonomic scope" value="Bacteria"/>
</dbReference>
<keyword evidence="8" id="KW-0997">Cell inner membrane</keyword>
<gene>
    <name evidence="9" type="ORF">HY29_01015</name>
</gene>
<evidence type="ECO:0000313" key="10">
    <source>
        <dbReference type="Proteomes" id="UP000027037"/>
    </source>
</evidence>
<protein>
    <recommendedName>
        <fullName evidence="11">Sodium/alanine symporter</fullName>
    </recommendedName>
</protein>
<dbReference type="AlphaFoldDB" id="A0A062UAD4"/>
<dbReference type="PANTHER" id="PTHR30330:SF3">
    <property type="entry name" value="TRANSCRIPTIONAL REGULATOR, LRP FAMILY"/>
    <property type="match status" value="1"/>
</dbReference>
<evidence type="ECO:0000256" key="7">
    <source>
        <dbReference type="ARBA" id="ARBA00023136"/>
    </source>
</evidence>
<dbReference type="GO" id="GO:0005886">
    <property type="term" value="C:plasma membrane"/>
    <property type="evidence" value="ECO:0007669"/>
    <property type="project" value="UniProtKB-SubCell"/>
</dbReference>
<feature type="transmembrane region" description="Helical" evidence="8">
    <location>
        <begin position="264"/>
        <end position="282"/>
    </location>
</feature>
<feature type="transmembrane region" description="Helical" evidence="8">
    <location>
        <begin position="399"/>
        <end position="418"/>
    </location>
</feature>
<keyword evidence="3 8" id="KW-0813">Transport</keyword>
<evidence type="ECO:0000256" key="6">
    <source>
        <dbReference type="ARBA" id="ARBA00022989"/>
    </source>
</evidence>
<feature type="transmembrane region" description="Helical" evidence="8">
    <location>
        <begin position="153"/>
        <end position="171"/>
    </location>
</feature>
<keyword evidence="6 8" id="KW-1133">Transmembrane helix</keyword>
<evidence type="ECO:0000256" key="1">
    <source>
        <dbReference type="ARBA" id="ARBA00004651"/>
    </source>
</evidence>
<keyword evidence="4" id="KW-1003">Cell membrane</keyword>
<dbReference type="Proteomes" id="UP000027037">
    <property type="component" value="Unassembled WGS sequence"/>
</dbReference>
<comment type="caution">
    <text evidence="9">The sequence shown here is derived from an EMBL/GenBank/DDBJ whole genome shotgun (WGS) entry which is preliminary data.</text>
</comment>
<evidence type="ECO:0008006" key="11">
    <source>
        <dbReference type="Google" id="ProtNLM"/>
    </source>
</evidence>
<dbReference type="STRING" id="1280946.HY29_01015"/>
<feature type="transmembrane region" description="Helical" evidence="8">
    <location>
        <begin position="20"/>
        <end position="38"/>
    </location>
</feature>
<dbReference type="PRINTS" id="PR00175">
    <property type="entry name" value="NAALASMPORT"/>
</dbReference>
<evidence type="ECO:0000256" key="5">
    <source>
        <dbReference type="ARBA" id="ARBA00022692"/>
    </source>
</evidence>
<keyword evidence="7 8" id="KW-0472">Membrane</keyword>
<feature type="transmembrane region" description="Helical" evidence="8">
    <location>
        <begin position="424"/>
        <end position="443"/>
    </location>
</feature>
<dbReference type="PROSITE" id="PS00873">
    <property type="entry name" value="NA_ALANINE_SYMP"/>
    <property type="match status" value="1"/>
</dbReference>
<evidence type="ECO:0000256" key="3">
    <source>
        <dbReference type="ARBA" id="ARBA00022448"/>
    </source>
</evidence>
<proteinExistence type="inferred from homology"/>
<keyword evidence="10" id="KW-1185">Reference proteome</keyword>
<reference evidence="9 10" key="1">
    <citation type="journal article" date="2014" name="Antonie Van Leeuwenhoek">
        <title>Hyphomonas beringensis sp. nov. and Hyphomonas chukchiensis sp. nov., isolated from surface seawater of the Bering Sea and Chukchi Sea.</title>
        <authorList>
            <person name="Li C."/>
            <person name="Lai Q."/>
            <person name="Li G."/>
            <person name="Dong C."/>
            <person name="Wang J."/>
            <person name="Liao Y."/>
            <person name="Shao Z."/>
        </authorList>
    </citation>
    <scope>NUCLEOTIDE SEQUENCE [LARGE SCALE GENOMIC DNA]</scope>
    <source>
        <strain evidence="9 10">25B14_1</strain>
    </source>
</reference>
<dbReference type="PANTHER" id="PTHR30330">
    <property type="entry name" value="AGSS FAMILY TRANSPORTER, SODIUM-ALANINE"/>
    <property type="match status" value="1"/>
</dbReference>
<feature type="transmembrane region" description="Helical" evidence="8">
    <location>
        <begin position="320"/>
        <end position="342"/>
    </location>
</feature>
<dbReference type="NCBIfam" id="TIGR00835">
    <property type="entry name" value="agcS"/>
    <property type="match status" value="1"/>
</dbReference>
<dbReference type="RefSeq" id="WP_034790087.1">
    <property type="nucleotide sequence ID" value="NZ_AWFF01000001.1"/>
</dbReference>
<comment type="subcellular location">
    <subcellularLocation>
        <location evidence="8">Cell inner membrane</location>
        <topology evidence="8">Multi-pass membrane protein</topology>
    </subcellularLocation>
    <subcellularLocation>
        <location evidence="1">Cell membrane</location>
        <topology evidence="1">Multi-pass membrane protein</topology>
    </subcellularLocation>
</comment>
<dbReference type="Pfam" id="PF01235">
    <property type="entry name" value="Na_Ala_symp"/>
    <property type="match status" value="1"/>
</dbReference>
<feature type="transmembrane region" description="Helical" evidence="8">
    <location>
        <begin position="223"/>
        <end position="244"/>
    </location>
</feature>
<feature type="transmembrane region" description="Helical" evidence="8">
    <location>
        <begin position="191"/>
        <end position="211"/>
    </location>
</feature>
<keyword evidence="5 8" id="KW-0812">Transmembrane</keyword>